<evidence type="ECO:0000313" key="3">
    <source>
        <dbReference type="Proteomes" id="UP000010552"/>
    </source>
</evidence>
<feature type="coiled-coil region" evidence="1">
    <location>
        <begin position="165"/>
        <end position="192"/>
    </location>
</feature>
<accession>L5JR63</accession>
<protein>
    <submittedName>
        <fullName evidence="2">Uncharacterized protein</fullName>
    </submittedName>
</protein>
<name>L5JR63_PTEAL</name>
<gene>
    <name evidence="2" type="ORF">PAL_GLEAN10018585</name>
</gene>
<feature type="coiled-coil region" evidence="1">
    <location>
        <begin position="261"/>
        <end position="313"/>
    </location>
</feature>
<dbReference type="Proteomes" id="UP000010552">
    <property type="component" value="Unassembled WGS sequence"/>
</dbReference>
<dbReference type="InterPro" id="IPR040401">
    <property type="entry name" value="CCDC162"/>
</dbReference>
<reference evidence="3" key="1">
    <citation type="journal article" date="2013" name="Science">
        <title>Comparative analysis of bat genomes provides insight into the evolution of flight and immunity.</title>
        <authorList>
            <person name="Zhang G."/>
            <person name="Cowled C."/>
            <person name="Shi Z."/>
            <person name="Huang Z."/>
            <person name="Bishop-Lilly K.A."/>
            <person name="Fang X."/>
            <person name="Wynne J.W."/>
            <person name="Xiong Z."/>
            <person name="Baker M.L."/>
            <person name="Zhao W."/>
            <person name="Tachedjian M."/>
            <person name="Zhu Y."/>
            <person name="Zhou P."/>
            <person name="Jiang X."/>
            <person name="Ng J."/>
            <person name="Yang L."/>
            <person name="Wu L."/>
            <person name="Xiao J."/>
            <person name="Feng Y."/>
            <person name="Chen Y."/>
            <person name="Sun X."/>
            <person name="Zhang Y."/>
            <person name="Marsh G.A."/>
            <person name="Crameri G."/>
            <person name="Broder C.C."/>
            <person name="Frey K.G."/>
            <person name="Wang L.F."/>
            <person name="Wang J."/>
        </authorList>
    </citation>
    <scope>NUCLEOTIDE SEQUENCE [LARGE SCALE GENOMIC DNA]</scope>
</reference>
<dbReference type="AlphaFoldDB" id="L5JR63"/>
<keyword evidence="3" id="KW-1185">Reference proteome</keyword>
<dbReference type="EMBL" id="KB031156">
    <property type="protein sequence ID" value="ELK00628.1"/>
    <property type="molecule type" value="Genomic_DNA"/>
</dbReference>
<dbReference type="InParanoid" id="L5JR63"/>
<evidence type="ECO:0000313" key="2">
    <source>
        <dbReference type="EMBL" id="ELK00628.1"/>
    </source>
</evidence>
<sequence length="390" mass="44645">MLYPGLVIPERIGDSFLLVKGSHTAQVLTNIKGSKPKCTGPGAAGEGEQTEKLDENQLNLIQKVCELISEVRTEGIDHVKDLKKKWGSARPDEGTKENPAKEQLRDLEQDNCNLTTLVCKMRSLGRWRLAVQQARFQGQLGRAEKEAMKNKKECLSIKLMAEQEVVLFRQQLQALRQALARAQADNMRMRKQRDSQPSGVWLPQSYFRSQNKARLESPFPTDCMYCITLSPQAQLLKELEHRVTREALHRQQLDLLKTSSMEKLLEDVEQREQHLRILTEEAERASKLGQLQRKKTQREVQQMRSRLAQERTMKLDAFQRVEELQSRLDDAVRASVPMSSPGARPSIFLIPFCVNVSYEIDIHVLQYLHSYKGELAWGMRNKAGSPNSQD</sequence>
<proteinExistence type="predicted"/>
<dbReference type="PANTHER" id="PTHR33331">
    <property type="entry name" value="COILED-COIL DOMAIN-CONTAINING PROTEIN 162"/>
    <property type="match status" value="1"/>
</dbReference>
<keyword evidence="1" id="KW-0175">Coiled coil</keyword>
<organism evidence="2 3">
    <name type="scientific">Pteropus alecto</name>
    <name type="common">Black flying fox</name>
    <dbReference type="NCBI Taxonomy" id="9402"/>
    <lineage>
        <taxon>Eukaryota</taxon>
        <taxon>Metazoa</taxon>
        <taxon>Chordata</taxon>
        <taxon>Craniata</taxon>
        <taxon>Vertebrata</taxon>
        <taxon>Euteleostomi</taxon>
        <taxon>Mammalia</taxon>
        <taxon>Eutheria</taxon>
        <taxon>Laurasiatheria</taxon>
        <taxon>Chiroptera</taxon>
        <taxon>Yinpterochiroptera</taxon>
        <taxon>Pteropodoidea</taxon>
        <taxon>Pteropodidae</taxon>
        <taxon>Pteropodinae</taxon>
        <taxon>Pteropus</taxon>
    </lineage>
</organism>
<dbReference type="PANTHER" id="PTHR33331:SF13">
    <property type="entry name" value="COILED-COIL DOMAIN CONTAINING 162"/>
    <property type="match status" value="1"/>
</dbReference>
<evidence type="ECO:0000256" key="1">
    <source>
        <dbReference type="SAM" id="Coils"/>
    </source>
</evidence>